<proteinExistence type="predicted"/>
<dbReference type="AlphaFoldDB" id="A0A0A0D442"/>
<evidence type="ECO:0000313" key="2">
    <source>
        <dbReference type="EMBL" id="KGM32844.1"/>
    </source>
</evidence>
<accession>A0A0A0D442</accession>
<protein>
    <recommendedName>
        <fullName evidence="4">DUF1127 domain-containing protein</fullName>
    </recommendedName>
</protein>
<gene>
    <name evidence="2" type="ORF">P409_19105</name>
</gene>
<dbReference type="Proteomes" id="UP000029995">
    <property type="component" value="Unassembled WGS sequence"/>
</dbReference>
<reference evidence="2 3" key="1">
    <citation type="submission" date="2014-01" db="EMBL/GenBank/DDBJ databases">
        <title>Genome sequence determination for a cystic fibrosis isolate, Inquilinus limosus.</title>
        <authorList>
            <person name="Pino M."/>
            <person name="Di Conza J."/>
            <person name="Gutkind G."/>
        </authorList>
    </citation>
    <scope>NUCLEOTIDE SEQUENCE [LARGE SCALE GENOMIC DNA]</scope>
    <source>
        <strain evidence="2 3">MP06</strain>
    </source>
</reference>
<dbReference type="EMBL" id="JANX01000256">
    <property type="protein sequence ID" value="KGM32844.1"/>
    <property type="molecule type" value="Genomic_DNA"/>
</dbReference>
<comment type="caution">
    <text evidence="2">The sequence shown here is derived from an EMBL/GenBank/DDBJ whole genome shotgun (WGS) entry which is preliminary data.</text>
</comment>
<evidence type="ECO:0008006" key="4">
    <source>
        <dbReference type="Google" id="ProtNLM"/>
    </source>
</evidence>
<dbReference type="RefSeq" id="WP_034841555.1">
    <property type="nucleotide sequence ID" value="NZ_JANX01000256.1"/>
</dbReference>
<sequence length="91" mass="10144">MRNFVSTPRGPWDDPAGPAANDNIQDGPVPKPWPAVRALPAVALRLMLVLEDAWEKARQRRDLAGLSELDLKDLGWTRSDAAAELAKPFWR</sequence>
<feature type="region of interest" description="Disordered" evidence="1">
    <location>
        <begin position="1"/>
        <end position="29"/>
    </location>
</feature>
<name>A0A0A0D442_9PROT</name>
<evidence type="ECO:0000313" key="3">
    <source>
        <dbReference type="Proteomes" id="UP000029995"/>
    </source>
</evidence>
<organism evidence="2 3">
    <name type="scientific">Inquilinus limosus MP06</name>
    <dbReference type="NCBI Taxonomy" id="1398085"/>
    <lineage>
        <taxon>Bacteria</taxon>
        <taxon>Pseudomonadati</taxon>
        <taxon>Pseudomonadota</taxon>
        <taxon>Alphaproteobacteria</taxon>
        <taxon>Rhodospirillales</taxon>
        <taxon>Rhodospirillaceae</taxon>
        <taxon>Inquilinus</taxon>
    </lineage>
</organism>
<evidence type="ECO:0000256" key="1">
    <source>
        <dbReference type="SAM" id="MobiDB-lite"/>
    </source>
</evidence>